<protein>
    <recommendedName>
        <fullName evidence="4">BTB domain-containing protein</fullName>
    </recommendedName>
</protein>
<evidence type="ECO:0008006" key="4">
    <source>
        <dbReference type="Google" id="ProtNLM"/>
    </source>
</evidence>
<organism evidence="2 3">
    <name type="scientific">Lentinula aff. detonsa</name>
    <dbReference type="NCBI Taxonomy" id="2804958"/>
    <lineage>
        <taxon>Eukaryota</taxon>
        <taxon>Fungi</taxon>
        <taxon>Dikarya</taxon>
        <taxon>Basidiomycota</taxon>
        <taxon>Agaricomycotina</taxon>
        <taxon>Agaricomycetes</taxon>
        <taxon>Agaricomycetidae</taxon>
        <taxon>Agaricales</taxon>
        <taxon>Marasmiineae</taxon>
        <taxon>Omphalotaceae</taxon>
        <taxon>Lentinula</taxon>
    </lineage>
</organism>
<feature type="region of interest" description="Disordered" evidence="1">
    <location>
        <begin position="206"/>
        <end position="255"/>
    </location>
</feature>
<accession>A0AA38NIY4</accession>
<dbReference type="Proteomes" id="UP001163798">
    <property type="component" value="Unassembled WGS sequence"/>
</dbReference>
<evidence type="ECO:0000313" key="3">
    <source>
        <dbReference type="Proteomes" id="UP001163798"/>
    </source>
</evidence>
<feature type="compositionally biased region" description="Basic and acidic residues" evidence="1">
    <location>
        <begin position="235"/>
        <end position="255"/>
    </location>
</feature>
<evidence type="ECO:0000313" key="2">
    <source>
        <dbReference type="EMBL" id="KAJ3780543.1"/>
    </source>
</evidence>
<sequence>MVFRTGNVAMDIDGLYPSFSDRYCYMGFTQVLRVEQGDILVRSMDSYIFALDSDLVLGAAGCIPFNHEYSLIPGISDLRYDSATLSWIFTFLRREEVKPIEDLSFTQLIGIARAASEFGFHSIQTLCRLALRRFRNQNSQDILSLSVQYGYHALLPMLAATKLIDTPLTSLQDILRDPSIYRAWSLFRDQQSVQEKMLGIMERRERRELGMVEEEKEDEEDEDEDGEGEEDEEEKERNDEEKKRKEVREGKKRTD</sequence>
<reference evidence="2" key="1">
    <citation type="submission" date="2022-08" db="EMBL/GenBank/DDBJ databases">
        <authorList>
            <consortium name="DOE Joint Genome Institute"/>
            <person name="Min B."/>
            <person name="Riley R."/>
            <person name="Sierra-Patev S."/>
            <person name="Naranjo-Ortiz M."/>
            <person name="Looney B."/>
            <person name="Konkel Z."/>
            <person name="Slot J.C."/>
            <person name="Sakamoto Y."/>
            <person name="Steenwyk J.L."/>
            <person name="Rokas A."/>
            <person name="Carro J."/>
            <person name="Camarero S."/>
            <person name="Ferreira P."/>
            <person name="Molpeceres G."/>
            <person name="Ruiz-Duenas F.J."/>
            <person name="Serrano A."/>
            <person name="Henrissat B."/>
            <person name="Drula E."/>
            <person name="Hughes K.W."/>
            <person name="Mata J.L."/>
            <person name="Ishikawa N.K."/>
            <person name="Vargas-Isla R."/>
            <person name="Ushijima S."/>
            <person name="Smith C.A."/>
            <person name="Ahrendt S."/>
            <person name="Andreopoulos W."/>
            <person name="He G."/>
            <person name="Labutti K."/>
            <person name="Lipzen A."/>
            <person name="Ng V."/>
            <person name="Sandor L."/>
            <person name="Barry K."/>
            <person name="Martinez A.T."/>
            <person name="Xiao Y."/>
            <person name="Gibbons J.G."/>
            <person name="Terashima K."/>
            <person name="Hibbett D.S."/>
            <person name="Grigoriev I.V."/>
        </authorList>
    </citation>
    <scope>NUCLEOTIDE SEQUENCE</scope>
    <source>
        <strain evidence="2">TFB10291</strain>
    </source>
</reference>
<evidence type="ECO:0000256" key="1">
    <source>
        <dbReference type="SAM" id="MobiDB-lite"/>
    </source>
</evidence>
<feature type="compositionally biased region" description="Acidic residues" evidence="1">
    <location>
        <begin position="211"/>
        <end position="234"/>
    </location>
</feature>
<name>A0AA38NIY4_9AGAR</name>
<dbReference type="AlphaFoldDB" id="A0AA38NIY4"/>
<proteinExistence type="predicted"/>
<dbReference type="EMBL" id="MU793705">
    <property type="protein sequence ID" value="KAJ3780543.1"/>
    <property type="molecule type" value="Genomic_DNA"/>
</dbReference>
<gene>
    <name evidence="2" type="ORF">GGU10DRAFT_380492</name>
</gene>
<comment type="caution">
    <text evidence="2">The sequence shown here is derived from an EMBL/GenBank/DDBJ whole genome shotgun (WGS) entry which is preliminary data.</text>
</comment>
<keyword evidence="3" id="KW-1185">Reference proteome</keyword>